<gene>
    <name evidence="1" type="ORF">ULVI_02360</name>
</gene>
<evidence type="ECO:0000313" key="2">
    <source>
        <dbReference type="Proteomes" id="UP000077013"/>
    </source>
</evidence>
<evidence type="ECO:0000313" key="1">
    <source>
        <dbReference type="EMBL" id="OAB79618.1"/>
    </source>
</evidence>
<dbReference type="OrthoDB" id="1274006at2"/>
<comment type="caution">
    <text evidence="1">The sequence shown here is derived from an EMBL/GenBank/DDBJ whole genome shotgun (WGS) entry which is preliminary data.</text>
</comment>
<sequence>MKNSIVILVLLISLTGYSQKSINDYSFVVVPENFEFLGENDKYELNSMTNFLLKKYGFNSYMENELPNVKRCDGVYADVLKKNHMLRTKLTLVIKDCNGNLLFQAEEGNSKEKDFRKSYQDALRKTFRSLSKMNVSQSSMMVFEENSQPNVSEEMLPNVDNSVGVNDNSEIKEAPNSEINKMKESKKETLKVIESPKFPESKFSSYTHNETPYLLRKTKVGYSLYEETDTAEDGLLLVGELIFNEQGGILTQSTTGKVFTASFDASENLVIENEDTMLRYVALH</sequence>
<dbReference type="AlphaFoldDB" id="A0A167IG39"/>
<reference evidence="1 2" key="1">
    <citation type="submission" date="2016-02" db="EMBL/GenBank/DDBJ databases">
        <title>Ulvibacter sp. LPB0005, isolated from Thais luteostoma.</title>
        <authorList>
            <person name="Shin S.-K."/>
            <person name="Yi H."/>
        </authorList>
    </citation>
    <scope>NUCLEOTIDE SEQUENCE [LARGE SCALE GENOMIC DNA]</scope>
    <source>
        <strain evidence="1 2">LPB0005</strain>
    </source>
</reference>
<protein>
    <submittedName>
        <fullName evidence="1">Uncharacterized protein</fullName>
    </submittedName>
</protein>
<dbReference type="RefSeq" id="WP_068589306.1">
    <property type="nucleotide sequence ID" value="NZ_LRXL01000026.1"/>
</dbReference>
<accession>A0A167IG39</accession>
<dbReference type="Proteomes" id="UP000077013">
    <property type="component" value="Unassembled WGS sequence"/>
</dbReference>
<organism evidence="1 2">
    <name type="scientific">Cochleicola gelatinilyticus</name>
    <dbReference type="NCBI Taxonomy" id="1763537"/>
    <lineage>
        <taxon>Bacteria</taxon>
        <taxon>Pseudomonadati</taxon>
        <taxon>Bacteroidota</taxon>
        <taxon>Flavobacteriia</taxon>
        <taxon>Flavobacteriales</taxon>
        <taxon>Flavobacteriaceae</taxon>
        <taxon>Cochleicola</taxon>
    </lineage>
</organism>
<name>A0A167IG39_9FLAO</name>
<proteinExistence type="predicted"/>
<keyword evidence="2" id="KW-1185">Reference proteome</keyword>
<dbReference type="EMBL" id="LRXL01000026">
    <property type="protein sequence ID" value="OAB79618.1"/>
    <property type="molecule type" value="Genomic_DNA"/>
</dbReference>
<dbReference type="STRING" id="1763537.ULVI_02360"/>